<evidence type="ECO:0000313" key="2">
    <source>
        <dbReference type="WBParaSite" id="nRc.2.0.1.t17849-RA"/>
    </source>
</evidence>
<protein>
    <submittedName>
        <fullName evidence="2">Uncharacterized protein</fullName>
    </submittedName>
</protein>
<reference evidence="2" key="1">
    <citation type="submission" date="2022-11" db="UniProtKB">
        <authorList>
            <consortium name="WormBaseParasite"/>
        </authorList>
    </citation>
    <scope>IDENTIFICATION</scope>
</reference>
<organism evidence="1 2">
    <name type="scientific">Romanomermis culicivorax</name>
    <name type="common">Nematode worm</name>
    <dbReference type="NCBI Taxonomy" id="13658"/>
    <lineage>
        <taxon>Eukaryota</taxon>
        <taxon>Metazoa</taxon>
        <taxon>Ecdysozoa</taxon>
        <taxon>Nematoda</taxon>
        <taxon>Enoplea</taxon>
        <taxon>Dorylaimia</taxon>
        <taxon>Mermithida</taxon>
        <taxon>Mermithoidea</taxon>
        <taxon>Mermithidae</taxon>
        <taxon>Romanomermis</taxon>
    </lineage>
</organism>
<keyword evidence="1" id="KW-1185">Reference proteome</keyword>
<accession>A0A915IUH7</accession>
<name>A0A915IUH7_ROMCU</name>
<dbReference type="AlphaFoldDB" id="A0A915IUH7"/>
<sequence length="49" mass="5651">MDIEDEKIYKDMIIAGIKLEARCTTTSLAIVYYYEIGSKLPTDVKICKY</sequence>
<dbReference type="WBParaSite" id="nRc.2.0.1.t17849-RA">
    <property type="protein sequence ID" value="nRc.2.0.1.t17849-RA"/>
    <property type="gene ID" value="nRc.2.0.1.g17849"/>
</dbReference>
<proteinExistence type="predicted"/>
<evidence type="ECO:0000313" key="1">
    <source>
        <dbReference type="Proteomes" id="UP000887565"/>
    </source>
</evidence>
<dbReference type="Proteomes" id="UP000887565">
    <property type="component" value="Unplaced"/>
</dbReference>